<dbReference type="Gene3D" id="2.160.20.10">
    <property type="entry name" value="Single-stranded right-handed beta-helix, Pectin lyase-like"/>
    <property type="match status" value="1"/>
</dbReference>
<sequence>MAISAGSYTVGAAGDYLTWKAAFDDLAGTLTGDLTFTQISDVTLSAQALIPDTFDLAGYTFKITSNTPPYGDPTAGWKTYSTYAEDKVLLMGFVLGAGTVIIEHLYVIAQIDRTSSKYLVAIRCEQDGRVLEFHDCLFDQAGYIGKGIIVSRTDFSTFPKLSMWNCEIFGCINNFACKIADFTYPSGSRMENCIAKTTAQAAFQVTGAGGAEYGIHVKNCVGFAADNTWFLSNAPAVDGDNNGTNLASLPFGSGNKLNLVEADEFVSVNPAEADFWKVKAGNLDNDGVVPSIAGNTKGIRDNDRPGTDGLYSIGSDELEEIIVYGPVYTVGPGQEFSTIQSALDQLWTDQGAATFTASQYIRVFAGTYDENVEPNAGLTPAYGIGYLFILEGDPAAALADVVVQPSSGIGYTSACDQAMLRHLTIDCARSEGDAVQATSGTVVFGVQDCDITSGTASGTGFSALNVSAARSVLVEDSVFTNDKAVGGGAAVFVRPSGYHTLFSRCMFHEIGISKNFYSIYLPGGYSSCRFTDCVFDSLNACTHPVSPGVASILDFVNCTFYETPIPIFAVGGGQIQLVNCISKTSSVALIIYQSGDLPEETSTHFGPRVVMRNNCFHGYSAFLYDLAGNKTYAEFIALNRVDASGDLDATDPLLSNPGSGDFSLQTGSPCRHAGHGSGVTKDINGDPFDPFHPDIGAVSTGIGPNVAYSG</sequence>
<keyword evidence="1" id="KW-0472">Membrane</keyword>
<accession>A0A0F9R6T4</accession>
<dbReference type="EMBL" id="LAZR01001416">
    <property type="protein sequence ID" value="KKN45012.1"/>
    <property type="molecule type" value="Genomic_DNA"/>
</dbReference>
<evidence type="ECO:0000256" key="1">
    <source>
        <dbReference type="SAM" id="Phobius"/>
    </source>
</evidence>
<keyword evidence="1" id="KW-1133">Transmembrane helix</keyword>
<proteinExistence type="predicted"/>
<keyword evidence="1" id="KW-0812">Transmembrane</keyword>
<protein>
    <recommendedName>
        <fullName evidence="3">Right handed beta helix domain-containing protein</fullName>
    </recommendedName>
</protein>
<evidence type="ECO:0000313" key="2">
    <source>
        <dbReference type="EMBL" id="KKN45012.1"/>
    </source>
</evidence>
<comment type="caution">
    <text evidence="2">The sequence shown here is derived from an EMBL/GenBank/DDBJ whole genome shotgun (WGS) entry which is preliminary data.</text>
</comment>
<feature type="transmembrane region" description="Helical" evidence="1">
    <location>
        <begin position="88"/>
        <end position="109"/>
    </location>
</feature>
<organism evidence="2">
    <name type="scientific">marine sediment metagenome</name>
    <dbReference type="NCBI Taxonomy" id="412755"/>
    <lineage>
        <taxon>unclassified sequences</taxon>
        <taxon>metagenomes</taxon>
        <taxon>ecological metagenomes</taxon>
    </lineage>
</organism>
<dbReference type="InterPro" id="IPR012334">
    <property type="entry name" value="Pectin_lyas_fold"/>
</dbReference>
<dbReference type="InterPro" id="IPR011050">
    <property type="entry name" value="Pectin_lyase_fold/virulence"/>
</dbReference>
<gene>
    <name evidence="2" type="ORF">LCGC14_0687240</name>
</gene>
<name>A0A0F9R6T4_9ZZZZ</name>
<dbReference type="SUPFAM" id="SSF51126">
    <property type="entry name" value="Pectin lyase-like"/>
    <property type="match status" value="1"/>
</dbReference>
<dbReference type="AlphaFoldDB" id="A0A0F9R6T4"/>
<reference evidence="2" key="1">
    <citation type="journal article" date="2015" name="Nature">
        <title>Complex archaea that bridge the gap between prokaryotes and eukaryotes.</title>
        <authorList>
            <person name="Spang A."/>
            <person name="Saw J.H."/>
            <person name="Jorgensen S.L."/>
            <person name="Zaremba-Niedzwiedzka K."/>
            <person name="Martijn J."/>
            <person name="Lind A.E."/>
            <person name="van Eijk R."/>
            <person name="Schleper C."/>
            <person name="Guy L."/>
            <person name="Ettema T.J."/>
        </authorList>
    </citation>
    <scope>NUCLEOTIDE SEQUENCE</scope>
</reference>
<evidence type="ECO:0008006" key="3">
    <source>
        <dbReference type="Google" id="ProtNLM"/>
    </source>
</evidence>